<feature type="active site" evidence="4">
    <location>
        <position position="249"/>
    </location>
</feature>
<protein>
    <submittedName>
        <fullName evidence="7">Aldehyde dehydrogenase</fullName>
    </submittedName>
</protein>
<dbReference type="PROSITE" id="PS00070">
    <property type="entry name" value="ALDEHYDE_DEHYDR_CYS"/>
    <property type="match status" value="1"/>
</dbReference>
<reference evidence="7" key="1">
    <citation type="submission" date="2018-10" db="EMBL/GenBank/DDBJ databases">
        <title>Complete sequence of plasmid pHNLC3.</title>
        <authorList>
            <person name="Liu J.H."/>
            <person name="Huang X.Y."/>
            <person name="Lv L.C."/>
        </authorList>
    </citation>
    <scope>NUCLEOTIDE SEQUENCE</scope>
    <source>
        <strain evidence="7">LC3</strain>
        <plasmid evidence="7">pHNLC3</plasmid>
    </source>
</reference>
<evidence type="ECO:0000259" key="6">
    <source>
        <dbReference type="Pfam" id="PF00171"/>
    </source>
</evidence>
<dbReference type="InterPro" id="IPR015590">
    <property type="entry name" value="Aldehyde_DH_dom"/>
</dbReference>
<dbReference type="PROSITE" id="PS00687">
    <property type="entry name" value="ALDEHYDE_DEHYDR_GLU"/>
    <property type="match status" value="1"/>
</dbReference>
<dbReference type="InterPro" id="IPR016160">
    <property type="entry name" value="Ald_DH_CS_CYS"/>
</dbReference>
<dbReference type="Gene3D" id="3.40.605.10">
    <property type="entry name" value="Aldehyde Dehydrogenase, Chain A, domain 1"/>
    <property type="match status" value="1"/>
</dbReference>
<dbReference type="GO" id="GO:0016620">
    <property type="term" value="F:oxidoreductase activity, acting on the aldehyde or oxo group of donors, NAD or NADP as acceptor"/>
    <property type="evidence" value="ECO:0007669"/>
    <property type="project" value="InterPro"/>
</dbReference>
<dbReference type="FunFam" id="3.40.309.10:FF:000012">
    <property type="entry name" value="Betaine aldehyde dehydrogenase"/>
    <property type="match status" value="1"/>
</dbReference>
<evidence type="ECO:0000256" key="3">
    <source>
        <dbReference type="ARBA" id="ARBA00023027"/>
    </source>
</evidence>
<keyword evidence="3" id="KW-0520">NAD</keyword>
<dbReference type="EMBL" id="MK104259">
    <property type="protein sequence ID" value="AYU65544.1"/>
    <property type="molecule type" value="Genomic_DNA"/>
</dbReference>
<evidence type="ECO:0000313" key="7">
    <source>
        <dbReference type="EMBL" id="AYU65544.1"/>
    </source>
</evidence>
<dbReference type="RefSeq" id="WP_038992480.1">
    <property type="nucleotide sequence ID" value="NZ_CP054968.1"/>
</dbReference>
<evidence type="ECO:0000256" key="1">
    <source>
        <dbReference type="ARBA" id="ARBA00009986"/>
    </source>
</evidence>
<comment type="similarity">
    <text evidence="1 5">Belongs to the aldehyde dehydrogenase family.</text>
</comment>
<evidence type="ECO:0000256" key="5">
    <source>
        <dbReference type="RuleBase" id="RU003345"/>
    </source>
</evidence>
<keyword evidence="7" id="KW-0614">Plasmid</keyword>
<dbReference type="InterPro" id="IPR016162">
    <property type="entry name" value="Ald_DH_N"/>
</dbReference>
<dbReference type="InterPro" id="IPR016163">
    <property type="entry name" value="Ald_DH_C"/>
</dbReference>
<dbReference type="FunFam" id="3.40.605.10:FF:000007">
    <property type="entry name" value="NAD/NADP-dependent betaine aldehyde dehydrogenase"/>
    <property type="match status" value="1"/>
</dbReference>
<geneLocation type="plasmid" evidence="7">
    <name>pHNLC3</name>
</geneLocation>
<dbReference type="Gene3D" id="3.40.309.10">
    <property type="entry name" value="Aldehyde Dehydrogenase, Chain A, domain 2"/>
    <property type="match status" value="1"/>
</dbReference>
<dbReference type="AlphaFoldDB" id="A0A3G4RIR4"/>
<dbReference type="SUPFAM" id="SSF53720">
    <property type="entry name" value="ALDH-like"/>
    <property type="match status" value="1"/>
</dbReference>
<evidence type="ECO:0000256" key="2">
    <source>
        <dbReference type="ARBA" id="ARBA00023002"/>
    </source>
</evidence>
<dbReference type="Pfam" id="PF00171">
    <property type="entry name" value="Aldedh"/>
    <property type="match status" value="1"/>
</dbReference>
<feature type="domain" description="Aldehyde dehydrogenase" evidence="6">
    <location>
        <begin position="12"/>
        <end position="475"/>
    </location>
</feature>
<dbReference type="InterPro" id="IPR029510">
    <property type="entry name" value="Ald_DH_CS_GLU"/>
</dbReference>
<dbReference type="CDD" id="cd07109">
    <property type="entry name" value="ALDH_AAS00426"/>
    <property type="match status" value="1"/>
</dbReference>
<proteinExistence type="inferred from homology"/>
<name>A0A3G4RIR4_KLEPN</name>
<evidence type="ECO:0000256" key="4">
    <source>
        <dbReference type="PROSITE-ProRule" id="PRU10007"/>
    </source>
</evidence>
<dbReference type="PANTHER" id="PTHR11699">
    <property type="entry name" value="ALDEHYDE DEHYDROGENASE-RELATED"/>
    <property type="match status" value="1"/>
</dbReference>
<keyword evidence="2 5" id="KW-0560">Oxidoreductase</keyword>
<sequence length="480" mass="51204">MKVFKNYINGEWVDSSGQETLPMVAPATGKHYGVISESTNEDVDRAVKAAREAYDTGEWGQKTATERGRLMLKFSDAILGKIDELTELEALDTGKPLQVARADIIALARYFEFYGGAADKLHGETIPYLNGYMVSVIREPFGVTGHILPWNYPAQMFGRTLAPSLAVGNATVLKPAEDACASALFLAELASETGFPRGAINVITGSGARSGAALAAHHDVDFMSFTGSPEVGQIIQKLCADHYITCTLELGGKSPQVVFDDADFDAAIPVIVNAIVQNSGQTCSAGSRVLIERKAYERFTHKLAEAFAKVTVGSPEMKHTCGPIITAKQKARVQKFIDNARAEGIAVLAEGQIDPAASPEGFFVKPTLFGPVPRTNALACDEVFGPVLSVMPFDDEKDAIQLANATEYGLVAAVWTTDGARQARLTKAIRSGQVFINCYGAGAGIELPFGGTGKSGHGREKGFAALHDFSITKTVVLNHG</sequence>
<organism evidence="7">
    <name type="scientific">Klebsiella pneumoniae</name>
    <dbReference type="NCBI Taxonomy" id="573"/>
    <lineage>
        <taxon>Bacteria</taxon>
        <taxon>Pseudomonadati</taxon>
        <taxon>Pseudomonadota</taxon>
        <taxon>Gammaproteobacteria</taxon>
        <taxon>Enterobacterales</taxon>
        <taxon>Enterobacteriaceae</taxon>
        <taxon>Klebsiella/Raoultella group</taxon>
        <taxon>Klebsiella</taxon>
        <taxon>Klebsiella pneumoniae complex</taxon>
    </lineage>
</organism>
<dbReference type="InterPro" id="IPR016161">
    <property type="entry name" value="Ald_DH/histidinol_DH"/>
</dbReference>
<accession>A0A3G4RIR4</accession>